<gene>
    <name evidence="6" type="ORF">DN730_11100</name>
</gene>
<keyword evidence="4" id="KW-0804">Transcription</keyword>
<dbReference type="RefSeq" id="WP_115468209.1">
    <property type="nucleotide sequence ID" value="NZ_QKRA01000004.1"/>
</dbReference>
<dbReference type="InterPro" id="IPR058163">
    <property type="entry name" value="LysR-type_TF_proteobact-type"/>
</dbReference>
<dbReference type="EMBL" id="QKRA01000004">
    <property type="protein sequence ID" value="RDL44171.1"/>
    <property type="molecule type" value="Genomic_DNA"/>
</dbReference>
<dbReference type="Gene3D" id="1.10.10.10">
    <property type="entry name" value="Winged helix-like DNA-binding domain superfamily/Winged helix DNA-binding domain"/>
    <property type="match status" value="1"/>
</dbReference>
<dbReference type="Gene3D" id="3.40.190.290">
    <property type="match status" value="1"/>
</dbReference>
<dbReference type="GO" id="GO:0006351">
    <property type="term" value="P:DNA-templated transcription"/>
    <property type="evidence" value="ECO:0007669"/>
    <property type="project" value="TreeGrafter"/>
</dbReference>
<dbReference type="PROSITE" id="PS50931">
    <property type="entry name" value="HTH_LYSR"/>
    <property type="match status" value="1"/>
</dbReference>
<comment type="caution">
    <text evidence="6">The sequence shown here is derived from an EMBL/GenBank/DDBJ whole genome shotgun (WGS) entry which is preliminary data.</text>
</comment>
<dbReference type="Pfam" id="PF00126">
    <property type="entry name" value="HTH_1"/>
    <property type="match status" value="1"/>
</dbReference>
<dbReference type="CDD" id="cd08422">
    <property type="entry name" value="PBP2_CrgA_like"/>
    <property type="match status" value="1"/>
</dbReference>
<dbReference type="SUPFAM" id="SSF53850">
    <property type="entry name" value="Periplasmic binding protein-like II"/>
    <property type="match status" value="1"/>
</dbReference>
<reference evidence="6 7" key="1">
    <citation type="submission" date="2018-06" db="EMBL/GenBank/DDBJ databases">
        <title>Marinomonas sp. YLB-05 draft genome sequence.</title>
        <authorList>
            <person name="Yu L."/>
            <person name="Tang X."/>
        </authorList>
    </citation>
    <scope>NUCLEOTIDE SEQUENCE [LARGE SCALE GENOMIC DNA]</scope>
    <source>
        <strain evidence="6 7">YLB-05</strain>
    </source>
</reference>
<dbReference type="InterPro" id="IPR000847">
    <property type="entry name" value="LysR_HTH_N"/>
</dbReference>
<dbReference type="SUPFAM" id="SSF46785">
    <property type="entry name" value="Winged helix' DNA-binding domain"/>
    <property type="match status" value="1"/>
</dbReference>
<evidence type="ECO:0000256" key="2">
    <source>
        <dbReference type="ARBA" id="ARBA00023015"/>
    </source>
</evidence>
<dbReference type="FunFam" id="3.40.190.290:FF:000001">
    <property type="entry name" value="Transcriptional regulator, LysR family"/>
    <property type="match status" value="1"/>
</dbReference>
<dbReference type="InterPro" id="IPR036388">
    <property type="entry name" value="WH-like_DNA-bd_sf"/>
</dbReference>
<evidence type="ECO:0000313" key="7">
    <source>
        <dbReference type="Proteomes" id="UP000254326"/>
    </source>
</evidence>
<dbReference type="GO" id="GO:0003700">
    <property type="term" value="F:DNA-binding transcription factor activity"/>
    <property type="evidence" value="ECO:0007669"/>
    <property type="project" value="InterPro"/>
</dbReference>
<dbReference type="OrthoDB" id="9815676at2"/>
<dbReference type="GO" id="GO:0043565">
    <property type="term" value="F:sequence-specific DNA binding"/>
    <property type="evidence" value="ECO:0007669"/>
    <property type="project" value="TreeGrafter"/>
</dbReference>
<keyword evidence="7" id="KW-1185">Reference proteome</keyword>
<dbReference type="InterPro" id="IPR036390">
    <property type="entry name" value="WH_DNA-bd_sf"/>
</dbReference>
<evidence type="ECO:0000256" key="4">
    <source>
        <dbReference type="ARBA" id="ARBA00023163"/>
    </source>
</evidence>
<protein>
    <submittedName>
        <fullName evidence="6">LysR family transcriptional regulator</fullName>
    </submittedName>
</protein>
<dbReference type="Pfam" id="PF03466">
    <property type="entry name" value="LysR_substrate"/>
    <property type="match status" value="1"/>
</dbReference>
<dbReference type="InterPro" id="IPR005119">
    <property type="entry name" value="LysR_subst-bd"/>
</dbReference>
<dbReference type="PANTHER" id="PTHR30537">
    <property type="entry name" value="HTH-TYPE TRANSCRIPTIONAL REGULATOR"/>
    <property type="match status" value="1"/>
</dbReference>
<evidence type="ECO:0000313" key="6">
    <source>
        <dbReference type="EMBL" id="RDL44171.1"/>
    </source>
</evidence>
<keyword evidence="2" id="KW-0805">Transcription regulation</keyword>
<proteinExistence type="inferred from homology"/>
<dbReference type="AlphaFoldDB" id="A0A370U8R8"/>
<accession>A0A370U8R8</accession>
<name>A0A370U8R8_9GAMM</name>
<evidence type="ECO:0000256" key="1">
    <source>
        <dbReference type="ARBA" id="ARBA00009437"/>
    </source>
</evidence>
<keyword evidence="3" id="KW-0238">DNA-binding</keyword>
<comment type="similarity">
    <text evidence="1">Belongs to the LysR transcriptional regulatory family.</text>
</comment>
<dbReference type="Proteomes" id="UP000254326">
    <property type="component" value="Unassembled WGS sequence"/>
</dbReference>
<sequence>MATPSLDDLFLFIDLVDAGSYSDVAKQRGVTRSSISKHITKLEAELGVQLLFRTTRQLAPTEAGRTLYQKAQELRVMANATLDSVSHLSDQISGHIRLSVPTISGELLLADAVSEFCQAHPDVTIDMTLENQLVDLVAGHYDLVIRTAQLEDSSLKAAPIFDSRWLICASPDYLAQYGHPDSPQALLNHHCLGYSNQSTGAFEWLFKTPDGNHYTQTVAGSFSSNNAAALKIAALKGRGIAYLPMCLVYDEIQDGRLQELLEHDSAKILGIYALYPFTKAPSKRIRALIDFIKVHYERIQYRF</sequence>
<organism evidence="6 7">
    <name type="scientific">Marinomonas piezotolerans</name>
    <dbReference type="NCBI Taxonomy" id="2213058"/>
    <lineage>
        <taxon>Bacteria</taxon>
        <taxon>Pseudomonadati</taxon>
        <taxon>Pseudomonadota</taxon>
        <taxon>Gammaproteobacteria</taxon>
        <taxon>Oceanospirillales</taxon>
        <taxon>Oceanospirillaceae</taxon>
        <taxon>Marinomonas</taxon>
    </lineage>
</organism>
<evidence type="ECO:0000259" key="5">
    <source>
        <dbReference type="PROSITE" id="PS50931"/>
    </source>
</evidence>
<dbReference type="PANTHER" id="PTHR30537:SF5">
    <property type="entry name" value="HTH-TYPE TRANSCRIPTIONAL ACTIVATOR TTDR-RELATED"/>
    <property type="match status" value="1"/>
</dbReference>
<feature type="domain" description="HTH lysR-type" evidence="5">
    <location>
        <begin position="4"/>
        <end position="61"/>
    </location>
</feature>
<evidence type="ECO:0000256" key="3">
    <source>
        <dbReference type="ARBA" id="ARBA00023125"/>
    </source>
</evidence>